<accession>A0A9X4BKW7</accession>
<dbReference type="RefSeq" id="WP_263541059.1">
    <property type="nucleotide sequence ID" value="NZ_JAOVZO020000019.1"/>
</dbReference>
<dbReference type="Proteomes" id="UP001139971">
    <property type="component" value="Unassembled WGS sequence"/>
</dbReference>
<sequence>MFKILRILALAAMVVLAAACSPGNVKKGSSAKATVEDRAVQRWEDLIAHRSGDAYEYLTPGYRQTHPKEPYIISMGSRPVVWKSIKFMRKECEDENTCTVYLLLVYELRIAAGIPGPVEGVSGEKEKWIRIKGVWYHLPEK</sequence>
<reference evidence="2" key="1">
    <citation type="submission" date="2023-02" db="EMBL/GenBank/DDBJ databases">
        <title>Tahibacter soli sp. nov. isolated from soil.</title>
        <authorList>
            <person name="Baek J.H."/>
            <person name="Lee J.K."/>
            <person name="Choi D.G."/>
            <person name="Jeon C.O."/>
        </authorList>
    </citation>
    <scope>NUCLEOTIDE SEQUENCE</scope>
    <source>
        <strain evidence="2">BL</strain>
    </source>
</reference>
<keyword evidence="3" id="KW-1185">Reference proteome</keyword>
<evidence type="ECO:0000256" key="1">
    <source>
        <dbReference type="SAM" id="SignalP"/>
    </source>
</evidence>
<dbReference type="EMBL" id="JAOVZO020000019">
    <property type="protein sequence ID" value="MDC8014697.1"/>
    <property type="molecule type" value="Genomic_DNA"/>
</dbReference>
<organism evidence="2 3">
    <name type="scientific">Tahibacter soli</name>
    <dbReference type="NCBI Taxonomy" id="2983605"/>
    <lineage>
        <taxon>Bacteria</taxon>
        <taxon>Pseudomonadati</taxon>
        <taxon>Pseudomonadota</taxon>
        <taxon>Gammaproteobacteria</taxon>
        <taxon>Lysobacterales</taxon>
        <taxon>Rhodanobacteraceae</taxon>
        <taxon>Tahibacter</taxon>
    </lineage>
</organism>
<keyword evidence="1" id="KW-0732">Signal</keyword>
<feature type="chain" id="PRO_5040940850" description="Lipoprotein" evidence="1">
    <location>
        <begin position="18"/>
        <end position="141"/>
    </location>
</feature>
<feature type="signal peptide" evidence="1">
    <location>
        <begin position="1"/>
        <end position="17"/>
    </location>
</feature>
<gene>
    <name evidence="2" type="ORF">OD750_019305</name>
</gene>
<protein>
    <recommendedName>
        <fullName evidence="4">Lipoprotein</fullName>
    </recommendedName>
</protein>
<comment type="caution">
    <text evidence="2">The sequence shown here is derived from an EMBL/GenBank/DDBJ whole genome shotgun (WGS) entry which is preliminary data.</text>
</comment>
<evidence type="ECO:0008006" key="4">
    <source>
        <dbReference type="Google" id="ProtNLM"/>
    </source>
</evidence>
<proteinExistence type="predicted"/>
<evidence type="ECO:0000313" key="3">
    <source>
        <dbReference type="Proteomes" id="UP001139971"/>
    </source>
</evidence>
<evidence type="ECO:0000313" key="2">
    <source>
        <dbReference type="EMBL" id="MDC8014697.1"/>
    </source>
</evidence>
<dbReference type="AlphaFoldDB" id="A0A9X4BKW7"/>
<name>A0A9X4BKW7_9GAMM</name>
<dbReference type="PROSITE" id="PS51257">
    <property type="entry name" value="PROKAR_LIPOPROTEIN"/>
    <property type="match status" value="1"/>
</dbReference>